<evidence type="ECO:0000313" key="3">
    <source>
        <dbReference type="Proteomes" id="UP000189161"/>
    </source>
</evidence>
<gene>
    <name evidence="2" type="ORF">BKK52_04625</name>
</gene>
<dbReference type="Pfam" id="PF01261">
    <property type="entry name" value="AP_endonuc_2"/>
    <property type="match status" value="1"/>
</dbReference>
<accession>A0A1V3J2B2</accession>
<dbReference type="InterPro" id="IPR013022">
    <property type="entry name" value="Xyl_isomerase-like_TIM-brl"/>
</dbReference>
<keyword evidence="2" id="KW-0413">Isomerase</keyword>
<dbReference type="Proteomes" id="UP000189161">
    <property type="component" value="Unassembled WGS sequence"/>
</dbReference>
<dbReference type="InterPro" id="IPR036237">
    <property type="entry name" value="Xyl_isomerase-like_sf"/>
</dbReference>
<organism evidence="2 3">
    <name type="scientific">Rodentibacter trehalosifermentans</name>
    <dbReference type="NCBI Taxonomy" id="1908263"/>
    <lineage>
        <taxon>Bacteria</taxon>
        <taxon>Pseudomonadati</taxon>
        <taxon>Pseudomonadota</taxon>
        <taxon>Gammaproteobacteria</taxon>
        <taxon>Pasteurellales</taxon>
        <taxon>Pasteurellaceae</taxon>
        <taxon>Rodentibacter</taxon>
    </lineage>
</organism>
<dbReference type="SUPFAM" id="SSF51658">
    <property type="entry name" value="Xylose isomerase-like"/>
    <property type="match status" value="1"/>
</dbReference>
<dbReference type="GO" id="GO:0016853">
    <property type="term" value="F:isomerase activity"/>
    <property type="evidence" value="ECO:0007669"/>
    <property type="project" value="UniProtKB-KW"/>
</dbReference>
<dbReference type="Gene3D" id="3.20.20.150">
    <property type="entry name" value="Divalent-metal-dependent TIM barrel enzymes"/>
    <property type="match status" value="1"/>
</dbReference>
<feature type="domain" description="Xylose isomerase-like TIM barrel" evidence="1">
    <location>
        <begin position="26"/>
        <end position="241"/>
    </location>
</feature>
<dbReference type="PANTHER" id="PTHR12110">
    <property type="entry name" value="HYDROXYPYRUVATE ISOMERASE"/>
    <property type="match status" value="1"/>
</dbReference>
<keyword evidence="3" id="KW-1185">Reference proteome</keyword>
<name>A0A1V3J2B2_9PAST</name>
<dbReference type="InterPro" id="IPR050312">
    <property type="entry name" value="IolE/XylAMocC-like"/>
</dbReference>
<dbReference type="AlphaFoldDB" id="A0A1V3J2B2"/>
<dbReference type="RefSeq" id="WP_077478059.1">
    <property type="nucleotide sequence ID" value="NZ_MLHL01000021.1"/>
</dbReference>
<evidence type="ECO:0000259" key="1">
    <source>
        <dbReference type="Pfam" id="PF01261"/>
    </source>
</evidence>
<reference evidence="2 3" key="1">
    <citation type="submission" date="2016-10" db="EMBL/GenBank/DDBJ databases">
        <title>Rodentibacter gen. nov. and new species.</title>
        <authorList>
            <person name="Christensen H."/>
        </authorList>
    </citation>
    <scope>NUCLEOTIDE SEQUENCE [LARGE SCALE GENOMIC DNA]</scope>
    <source>
        <strain evidence="2 3">H1987082031</strain>
    </source>
</reference>
<protein>
    <submittedName>
        <fullName evidence="2">Xylose isomerase</fullName>
    </submittedName>
</protein>
<dbReference type="EMBL" id="MLHL01000021">
    <property type="protein sequence ID" value="OOF48854.1"/>
    <property type="molecule type" value="Genomic_DNA"/>
</dbReference>
<comment type="caution">
    <text evidence="2">The sequence shown here is derived from an EMBL/GenBank/DDBJ whole genome shotgun (WGS) entry which is preliminary data.</text>
</comment>
<evidence type="ECO:0000313" key="2">
    <source>
        <dbReference type="EMBL" id="OOF48854.1"/>
    </source>
</evidence>
<sequence length="278" mass="31537">MANLTNLSVNTSIYDGYDLDTTFSSIRKCGFKYFELAYNQGYIGNLHQGLFSVDNANTINALKVKYGLDTNALGCTMDLSVDGFVDIFIPRIYFASLIGAKYINVCTTKLENKFKMINNLRLLRPILEETGCILCLENGGDYNFNAFITIEEGLYLINELGDDIYSINFDPGNMVTYKKDLDVLSQSFTALDYSGYFHIKDVKISDNKFEFISIGDDGLIKYKDILLKLKDKGIPSSLEIPLKIYRELDSMPKKYDKEVPLSLIEDTLIKSKKYIESL</sequence>
<proteinExistence type="predicted"/>
<dbReference type="OrthoDB" id="7914296at2"/>
<dbReference type="PANTHER" id="PTHR12110:SF41">
    <property type="entry name" value="INOSOSE DEHYDRATASE"/>
    <property type="match status" value="1"/>
</dbReference>